<gene>
    <name evidence="1" type="ORF">SAMN05445850_2908</name>
</gene>
<organism evidence="1 2">
    <name type="scientific">Paraburkholderia tuberum</name>
    <dbReference type="NCBI Taxonomy" id="157910"/>
    <lineage>
        <taxon>Bacteria</taxon>
        <taxon>Pseudomonadati</taxon>
        <taxon>Pseudomonadota</taxon>
        <taxon>Betaproteobacteria</taxon>
        <taxon>Burkholderiales</taxon>
        <taxon>Burkholderiaceae</taxon>
        <taxon>Paraburkholderia</taxon>
    </lineage>
</organism>
<protein>
    <recommendedName>
        <fullName evidence="3">Transposase</fullName>
    </recommendedName>
</protein>
<accession>A0A1H1GHM7</accession>
<dbReference type="STRING" id="157910.SAMN05445850_2908"/>
<dbReference type="Proteomes" id="UP000199365">
    <property type="component" value="Unassembled WGS sequence"/>
</dbReference>
<reference evidence="2" key="1">
    <citation type="submission" date="2016-10" db="EMBL/GenBank/DDBJ databases">
        <authorList>
            <person name="Varghese N."/>
            <person name="Submissions S."/>
        </authorList>
    </citation>
    <scope>NUCLEOTIDE SEQUENCE [LARGE SCALE GENOMIC DNA]</scope>
    <source>
        <strain evidence="2">DUS833</strain>
    </source>
</reference>
<evidence type="ECO:0000313" key="1">
    <source>
        <dbReference type="EMBL" id="SDR12772.1"/>
    </source>
</evidence>
<keyword evidence="2" id="KW-1185">Reference proteome</keyword>
<dbReference type="EMBL" id="FNKX01000001">
    <property type="protein sequence ID" value="SDR12772.1"/>
    <property type="molecule type" value="Genomic_DNA"/>
</dbReference>
<evidence type="ECO:0008006" key="3">
    <source>
        <dbReference type="Google" id="ProtNLM"/>
    </source>
</evidence>
<proteinExistence type="predicted"/>
<name>A0A1H1GHM7_9BURK</name>
<sequence length="140" mass="15437">MEDDSTLCVGLDGHKDSITVAYAPGSGEVELLGKIGMTQTDIDHLRRRLQSKVRHICVVCEAGPCGYGLYRQFVQKGFGCIVCARSLIPKKPGERVKTERRDAIKLVRSLRAGDLSAVYVPSDDEAFRDLARTWVAPKTT</sequence>
<dbReference type="AlphaFoldDB" id="A0A1H1GHM7"/>
<evidence type="ECO:0000313" key="2">
    <source>
        <dbReference type="Proteomes" id="UP000199365"/>
    </source>
</evidence>